<sequence>MICQSWCLGKEFGRGSFPSCYVICDDIRNNINHRWDVSPPKQDDKNSSINKNPNAQPNFQVTLTHITCNTRFLGEI</sequence>
<organism evidence="1 2">
    <name type="scientific">Cichorium intybus</name>
    <name type="common">Chicory</name>
    <dbReference type="NCBI Taxonomy" id="13427"/>
    <lineage>
        <taxon>Eukaryota</taxon>
        <taxon>Viridiplantae</taxon>
        <taxon>Streptophyta</taxon>
        <taxon>Embryophyta</taxon>
        <taxon>Tracheophyta</taxon>
        <taxon>Spermatophyta</taxon>
        <taxon>Magnoliopsida</taxon>
        <taxon>eudicotyledons</taxon>
        <taxon>Gunneridae</taxon>
        <taxon>Pentapetalae</taxon>
        <taxon>asterids</taxon>
        <taxon>campanulids</taxon>
        <taxon>Asterales</taxon>
        <taxon>Asteraceae</taxon>
        <taxon>Cichorioideae</taxon>
        <taxon>Cichorieae</taxon>
        <taxon>Cichoriinae</taxon>
        <taxon>Cichorium</taxon>
    </lineage>
</organism>
<protein>
    <submittedName>
        <fullName evidence="1">Uncharacterized protein</fullName>
    </submittedName>
</protein>
<comment type="caution">
    <text evidence="1">The sequence shown here is derived from an EMBL/GenBank/DDBJ whole genome shotgun (WGS) entry which is preliminary data.</text>
</comment>
<keyword evidence="2" id="KW-1185">Reference proteome</keyword>
<dbReference type="Proteomes" id="UP001055811">
    <property type="component" value="Linkage Group LG04"/>
</dbReference>
<gene>
    <name evidence="1" type="ORF">L2E82_20618</name>
</gene>
<proteinExistence type="predicted"/>
<reference evidence="2" key="1">
    <citation type="journal article" date="2022" name="Mol. Ecol. Resour.">
        <title>The genomes of chicory, endive, great burdock and yacon provide insights into Asteraceae palaeo-polyploidization history and plant inulin production.</title>
        <authorList>
            <person name="Fan W."/>
            <person name="Wang S."/>
            <person name="Wang H."/>
            <person name="Wang A."/>
            <person name="Jiang F."/>
            <person name="Liu H."/>
            <person name="Zhao H."/>
            <person name="Xu D."/>
            <person name="Zhang Y."/>
        </authorList>
    </citation>
    <scope>NUCLEOTIDE SEQUENCE [LARGE SCALE GENOMIC DNA]</scope>
    <source>
        <strain evidence="2">cv. Punajuju</strain>
    </source>
</reference>
<dbReference type="EMBL" id="CM042012">
    <property type="protein sequence ID" value="KAI3749994.1"/>
    <property type="molecule type" value="Genomic_DNA"/>
</dbReference>
<evidence type="ECO:0000313" key="2">
    <source>
        <dbReference type="Proteomes" id="UP001055811"/>
    </source>
</evidence>
<reference evidence="1 2" key="2">
    <citation type="journal article" date="2022" name="Mol. Ecol. Resour.">
        <title>The genomes of chicory, endive, great burdock and yacon provide insights into Asteraceae paleo-polyploidization history and plant inulin production.</title>
        <authorList>
            <person name="Fan W."/>
            <person name="Wang S."/>
            <person name="Wang H."/>
            <person name="Wang A."/>
            <person name="Jiang F."/>
            <person name="Liu H."/>
            <person name="Zhao H."/>
            <person name="Xu D."/>
            <person name="Zhang Y."/>
        </authorList>
    </citation>
    <scope>NUCLEOTIDE SEQUENCE [LARGE SCALE GENOMIC DNA]</scope>
    <source>
        <strain evidence="2">cv. Punajuju</strain>
        <tissue evidence="1">Leaves</tissue>
    </source>
</reference>
<evidence type="ECO:0000313" key="1">
    <source>
        <dbReference type="EMBL" id="KAI3749994.1"/>
    </source>
</evidence>
<name>A0ACB9DTF0_CICIN</name>
<accession>A0ACB9DTF0</accession>